<protein>
    <submittedName>
        <fullName evidence="1">Uncharacterized protein</fullName>
    </submittedName>
</protein>
<reference evidence="2" key="1">
    <citation type="journal article" date="2019" name="Int. J. Syst. Evol. Microbiol.">
        <title>The Global Catalogue of Microorganisms (GCM) 10K type strain sequencing project: providing services to taxonomists for standard genome sequencing and annotation.</title>
        <authorList>
            <consortium name="The Broad Institute Genomics Platform"/>
            <consortium name="The Broad Institute Genome Sequencing Center for Infectious Disease"/>
            <person name="Wu L."/>
            <person name="Ma J."/>
        </authorList>
    </citation>
    <scope>NUCLEOTIDE SEQUENCE [LARGE SCALE GENOMIC DNA]</scope>
    <source>
        <strain evidence="2">KCTC 33849</strain>
    </source>
</reference>
<organism evidence="1 2">
    <name type="scientific">Paenibacillus shunpengii</name>
    <dbReference type="NCBI Taxonomy" id="2054424"/>
    <lineage>
        <taxon>Bacteria</taxon>
        <taxon>Bacillati</taxon>
        <taxon>Bacillota</taxon>
        <taxon>Bacilli</taxon>
        <taxon>Bacillales</taxon>
        <taxon>Paenibacillaceae</taxon>
        <taxon>Paenibacillus</taxon>
    </lineage>
</organism>
<accession>A0ABW5SP08</accession>
<dbReference type="RefSeq" id="WP_379261447.1">
    <property type="nucleotide sequence ID" value="NZ_JBHUMJ010000002.1"/>
</dbReference>
<sequence>MSSRLVDMRIAQDSTVDVPGLALTSSMGEYVFGNIGLQTTSVSPQEAGNVRVMLNAYLRLAAPGPNGPYTSDVTFRIYRNGTLIFTTVNPGTGDMNEIRYVMIGITAVDFPPVQDVLAGQIQYIIAVSTTRDAALGARSFAWTAVVG</sequence>
<keyword evidence="2" id="KW-1185">Reference proteome</keyword>
<name>A0ABW5SP08_9BACL</name>
<proteinExistence type="predicted"/>
<dbReference type="EMBL" id="JBHUMJ010000002">
    <property type="protein sequence ID" value="MFD2700537.1"/>
    <property type="molecule type" value="Genomic_DNA"/>
</dbReference>
<dbReference type="Proteomes" id="UP001597540">
    <property type="component" value="Unassembled WGS sequence"/>
</dbReference>
<evidence type="ECO:0000313" key="1">
    <source>
        <dbReference type="EMBL" id="MFD2700537.1"/>
    </source>
</evidence>
<evidence type="ECO:0000313" key="2">
    <source>
        <dbReference type="Proteomes" id="UP001597540"/>
    </source>
</evidence>
<comment type="caution">
    <text evidence="1">The sequence shown here is derived from an EMBL/GenBank/DDBJ whole genome shotgun (WGS) entry which is preliminary data.</text>
</comment>
<gene>
    <name evidence="1" type="ORF">ACFSVM_08640</name>
</gene>